<keyword evidence="2" id="KW-1185">Reference proteome</keyword>
<organism evidence="1 2">
    <name type="scientific">Chitinophaga silvisoli</name>
    <dbReference type="NCBI Taxonomy" id="2291814"/>
    <lineage>
        <taxon>Bacteria</taxon>
        <taxon>Pseudomonadati</taxon>
        <taxon>Bacteroidota</taxon>
        <taxon>Chitinophagia</taxon>
        <taxon>Chitinophagales</taxon>
        <taxon>Chitinophagaceae</taxon>
        <taxon>Chitinophaga</taxon>
    </lineage>
</organism>
<name>A0A3E1P756_9BACT</name>
<evidence type="ECO:0000313" key="2">
    <source>
        <dbReference type="Proteomes" id="UP000261174"/>
    </source>
</evidence>
<dbReference type="AlphaFoldDB" id="A0A3E1P756"/>
<evidence type="ECO:0000313" key="1">
    <source>
        <dbReference type="EMBL" id="RFM36001.1"/>
    </source>
</evidence>
<proteinExistence type="predicted"/>
<sequence length="80" mass="9461">MTMNWIEELNVIYQKLGAVGFEEVKKEILKAQMSGHNGETYYLVLQQLIMIKKDRVQIYELIKGEVENIIHFSKHMIHLN</sequence>
<comment type="caution">
    <text evidence="1">The sequence shown here is derived from an EMBL/GenBank/DDBJ whole genome shotgun (WGS) entry which is preliminary data.</text>
</comment>
<dbReference type="Proteomes" id="UP000261174">
    <property type="component" value="Unassembled WGS sequence"/>
</dbReference>
<dbReference type="EMBL" id="QTJV01000001">
    <property type="protein sequence ID" value="RFM36001.1"/>
    <property type="molecule type" value="Genomic_DNA"/>
</dbReference>
<gene>
    <name evidence="1" type="ORF">DXN04_00325</name>
</gene>
<protein>
    <submittedName>
        <fullName evidence="1">Uncharacterized protein</fullName>
    </submittedName>
</protein>
<reference evidence="1 2" key="1">
    <citation type="submission" date="2018-08" db="EMBL/GenBank/DDBJ databases">
        <title>Chitinophaga sp. K20C18050901, a novel bacterium isolated from forest soil.</title>
        <authorList>
            <person name="Wang C."/>
        </authorList>
    </citation>
    <scope>NUCLEOTIDE SEQUENCE [LARGE SCALE GENOMIC DNA]</scope>
    <source>
        <strain evidence="1 2">K20C18050901</strain>
    </source>
</reference>
<accession>A0A3E1P756</accession>